<organism evidence="1">
    <name type="scientific">Iconisemion striatum</name>
    <dbReference type="NCBI Taxonomy" id="60296"/>
    <lineage>
        <taxon>Eukaryota</taxon>
        <taxon>Metazoa</taxon>
        <taxon>Chordata</taxon>
        <taxon>Craniata</taxon>
        <taxon>Vertebrata</taxon>
        <taxon>Euteleostomi</taxon>
        <taxon>Actinopterygii</taxon>
        <taxon>Neopterygii</taxon>
        <taxon>Teleostei</taxon>
        <taxon>Neoteleostei</taxon>
        <taxon>Acanthomorphata</taxon>
        <taxon>Ovalentaria</taxon>
        <taxon>Atherinomorphae</taxon>
        <taxon>Cyprinodontiformes</taxon>
        <taxon>Nothobranchiidae</taxon>
        <taxon>Iconisemion</taxon>
    </lineage>
</organism>
<proteinExistence type="predicted"/>
<dbReference type="EMBL" id="HADW01002300">
    <property type="protein sequence ID" value="SBP03700.1"/>
    <property type="molecule type" value="Transcribed_RNA"/>
</dbReference>
<reference evidence="1" key="1">
    <citation type="submission" date="2016-05" db="EMBL/GenBank/DDBJ databases">
        <authorList>
            <person name="Lavstsen T."/>
            <person name="Jespersen J.S."/>
        </authorList>
    </citation>
    <scope>NUCLEOTIDE SEQUENCE</scope>
    <source>
        <tissue evidence="1">Brain</tissue>
    </source>
</reference>
<gene>
    <name evidence="1" type="primary">PIWIL2</name>
</gene>
<name>A0A1A7WD96_9TELE</name>
<reference evidence="1" key="2">
    <citation type="submission" date="2016-06" db="EMBL/GenBank/DDBJ databases">
        <title>The genome of a short-lived fish provides insights into sex chromosome evolution and the genetic control of aging.</title>
        <authorList>
            <person name="Reichwald K."/>
            <person name="Felder M."/>
            <person name="Petzold A."/>
            <person name="Koch P."/>
            <person name="Groth M."/>
            <person name="Platzer M."/>
        </authorList>
    </citation>
    <scope>NUCLEOTIDE SEQUENCE</scope>
    <source>
        <tissue evidence="1">Brain</tissue>
    </source>
</reference>
<evidence type="ECO:0000313" key="1">
    <source>
        <dbReference type="EMBL" id="SBP03700.1"/>
    </source>
</evidence>
<feature type="non-terminal residue" evidence="1">
    <location>
        <position position="1"/>
    </location>
</feature>
<sequence length="43" mass="4768">RNYSSPSPVQICTQTGFPRWPVPPFGACHPAGRQAFFSLSFNN</sequence>
<dbReference type="AlphaFoldDB" id="A0A1A7WD96"/>
<protein>
    <submittedName>
        <fullName evidence="1">Piwi-like 2</fullName>
    </submittedName>
</protein>
<accession>A0A1A7WD96</accession>